<comment type="caution">
    <text evidence="2">The sequence shown here is derived from an EMBL/GenBank/DDBJ whole genome shotgun (WGS) entry which is preliminary data.</text>
</comment>
<accession>A0A8T0IK57</accession>
<dbReference type="EMBL" id="CM026423">
    <property type="protein sequence ID" value="KAG0584174.1"/>
    <property type="molecule type" value="Genomic_DNA"/>
</dbReference>
<keyword evidence="3" id="KW-1185">Reference proteome</keyword>
<evidence type="ECO:0000313" key="2">
    <source>
        <dbReference type="EMBL" id="KAG0584174.1"/>
    </source>
</evidence>
<sequence>MKYHYCRGSLKLNDHEPHKAADNDYNINRKIKDRLKNSPSLSSKPKQKSERNSTPRKINAKLRTLQQPCSSNLSPQKPKHLHSLLLLPRVVTPSFQTTTY</sequence>
<evidence type="ECO:0000313" key="3">
    <source>
        <dbReference type="Proteomes" id="UP000822688"/>
    </source>
</evidence>
<name>A0A8T0IK57_CERPU</name>
<dbReference type="AlphaFoldDB" id="A0A8T0IK57"/>
<evidence type="ECO:0000256" key="1">
    <source>
        <dbReference type="SAM" id="MobiDB-lite"/>
    </source>
</evidence>
<organism evidence="2 3">
    <name type="scientific">Ceratodon purpureus</name>
    <name type="common">Fire moss</name>
    <name type="synonym">Dicranum purpureum</name>
    <dbReference type="NCBI Taxonomy" id="3225"/>
    <lineage>
        <taxon>Eukaryota</taxon>
        <taxon>Viridiplantae</taxon>
        <taxon>Streptophyta</taxon>
        <taxon>Embryophyta</taxon>
        <taxon>Bryophyta</taxon>
        <taxon>Bryophytina</taxon>
        <taxon>Bryopsida</taxon>
        <taxon>Dicranidae</taxon>
        <taxon>Pseudoditrichales</taxon>
        <taxon>Ditrichaceae</taxon>
        <taxon>Ceratodon</taxon>
    </lineage>
</organism>
<feature type="region of interest" description="Disordered" evidence="1">
    <location>
        <begin position="13"/>
        <end position="82"/>
    </location>
</feature>
<proteinExistence type="predicted"/>
<gene>
    <name evidence="2" type="ORF">KC19_3G190500</name>
</gene>
<feature type="compositionally biased region" description="Polar residues" evidence="1">
    <location>
        <begin position="64"/>
        <end position="75"/>
    </location>
</feature>
<feature type="compositionally biased region" description="Basic and acidic residues" evidence="1">
    <location>
        <begin position="13"/>
        <end position="22"/>
    </location>
</feature>
<protein>
    <submittedName>
        <fullName evidence="2">Uncharacterized protein</fullName>
    </submittedName>
</protein>
<dbReference type="Proteomes" id="UP000822688">
    <property type="component" value="Chromosome 3"/>
</dbReference>
<reference evidence="2" key="1">
    <citation type="submission" date="2020-06" db="EMBL/GenBank/DDBJ databases">
        <title>WGS assembly of Ceratodon purpureus strain R40.</title>
        <authorList>
            <person name="Carey S.B."/>
            <person name="Jenkins J."/>
            <person name="Shu S."/>
            <person name="Lovell J.T."/>
            <person name="Sreedasyam A."/>
            <person name="Maumus F."/>
            <person name="Tiley G.P."/>
            <person name="Fernandez-Pozo N."/>
            <person name="Barry K."/>
            <person name="Chen C."/>
            <person name="Wang M."/>
            <person name="Lipzen A."/>
            <person name="Daum C."/>
            <person name="Saski C.A."/>
            <person name="Payton A.C."/>
            <person name="Mcbreen J.C."/>
            <person name="Conrad R.E."/>
            <person name="Kollar L.M."/>
            <person name="Olsson S."/>
            <person name="Huttunen S."/>
            <person name="Landis J.B."/>
            <person name="Wickett N.J."/>
            <person name="Johnson M.G."/>
            <person name="Rensing S.A."/>
            <person name="Grimwood J."/>
            <person name="Schmutz J."/>
            <person name="Mcdaniel S.F."/>
        </authorList>
    </citation>
    <scope>NUCLEOTIDE SEQUENCE</scope>
    <source>
        <strain evidence="2">R40</strain>
    </source>
</reference>